<keyword evidence="2" id="KW-1185">Reference proteome</keyword>
<dbReference type="Proteomes" id="UP000805193">
    <property type="component" value="Unassembled WGS sequence"/>
</dbReference>
<protein>
    <submittedName>
        <fullName evidence="1">Uncharacterized protein</fullName>
    </submittedName>
</protein>
<accession>A0AC60PXZ4</accession>
<comment type="caution">
    <text evidence="1">The sequence shown here is derived from an EMBL/GenBank/DDBJ whole genome shotgun (WGS) entry which is preliminary data.</text>
</comment>
<evidence type="ECO:0000313" key="1">
    <source>
        <dbReference type="EMBL" id="KAG0425260.1"/>
    </source>
</evidence>
<reference evidence="1 2" key="1">
    <citation type="journal article" date="2020" name="Cell">
        <title>Large-Scale Comparative Analyses of Tick Genomes Elucidate Their Genetic Diversity and Vector Capacities.</title>
        <authorList>
            <consortium name="Tick Genome and Microbiome Consortium (TIGMIC)"/>
            <person name="Jia N."/>
            <person name="Wang J."/>
            <person name="Shi W."/>
            <person name="Du L."/>
            <person name="Sun Y."/>
            <person name="Zhan W."/>
            <person name="Jiang J.F."/>
            <person name="Wang Q."/>
            <person name="Zhang B."/>
            <person name="Ji P."/>
            <person name="Bell-Sakyi L."/>
            <person name="Cui X.M."/>
            <person name="Yuan T.T."/>
            <person name="Jiang B.G."/>
            <person name="Yang W.F."/>
            <person name="Lam T.T."/>
            <person name="Chang Q.C."/>
            <person name="Ding S.J."/>
            <person name="Wang X.J."/>
            <person name="Zhu J.G."/>
            <person name="Ruan X.D."/>
            <person name="Zhao L."/>
            <person name="Wei J.T."/>
            <person name="Ye R.Z."/>
            <person name="Que T.C."/>
            <person name="Du C.H."/>
            <person name="Zhou Y.H."/>
            <person name="Cheng J.X."/>
            <person name="Dai P.F."/>
            <person name="Guo W.B."/>
            <person name="Han X.H."/>
            <person name="Huang E.J."/>
            <person name="Li L.F."/>
            <person name="Wei W."/>
            <person name="Gao Y.C."/>
            <person name="Liu J.Z."/>
            <person name="Shao H.Z."/>
            <person name="Wang X."/>
            <person name="Wang C.C."/>
            <person name="Yang T.C."/>
            <person name="Huo Q.B."/>
            <person name="Li W."/>
            <person name="Chen H.Y."/>
            <person name="Chen S.E."/>
            <person name="Zhou L.G."/>
            <person name="Ni X.B."/>
            <person name="Tian J.H."/>
            <person name="Sheng Y."/>
            <person name="Liu T."/>
            <person name="Pan Y.S."/>
            <person name="Xia L.Y."/>
            <person name="Li J."/>
            <person name="Zhao F."/>
            <person name="Cao W.C."/>
        </authorList>
    </citation>
    <scope>NUCLEOTIDE SEQUENCE [LARGE SCALE GENOMIC DNA]</scope>
    <source>
        <strain evidence="1">Iper-2018</strain>
    </source>
</reference>
<organism evidence="1 2">
    <name type="scientific">Ixodes persulcatus</name>
    <name type="common">Taiga tick</name>
    <dbReference type="NCBI Taxonomy" id="34615"/>
    <lineage>
        <taxon>Eukaryota</taxon>
        <taxon>Metazoa</taxon>
        <taxon>Ecdysozoa</taxon>
        <taxon>Arthropoda</taxon>
        <taxon>Chelicerata</taxon>
        <taxon>Arachnida</taxon>
        <taxon>Acari</taxon>
        <taxon>Parasitiformes</taxon>
        <taxon>Ixodida</taxon>
        <taxon>Ixodoidea</taxon>
        <taxon>Ixodidae</taxon>
        <taxon>Ixodinae</taxon>
        <taxon>Ixodes</taxon>
    </lineage>
</organism>
<sequence length="106" mass="12130">MTPFNYRLSRARRLIENAFGIMAIRWRILRRAFRASEETAENIVKACVALHNFLLKNSAMSRSAYNPPGYVDCEDWQGNLIHRSWRKDDRGLPLKDVAGLGSHSPG</sequence>
<proteinExistence type="predicted"/>
<evidence type="ECO:0000313" key="2">
    <source>
        <dbReference type="Proteomes" id="UP000805193"/>
    </source>
</evidence>
<name>A0AC60PXZ4_IXOPE</name>
<dbReference type="EMBL" id="JABSTQ010009869">
    <property type="protein sequence ID" value="KAG0425260.1"/>
    <property type="molecule type" value="Genomic_DNA"/>
</dbReference>
<gene>
    <name evidence="1" type="ORF">HPB47_027559</name>
</gene>